<keyword evidence="2" id="KW-1185">Reference proteome</keyword>
<organism evidence="1 2">
    <name type="scientific">Burkholderia paludis</name>
    <dbReference type="NCBI Taxonomy" id="1506587"/>
    <lineage>
        <taxon>Bacteria</taxon>
        <taxon>Pseudomonadati</taxon>
        <taxon>Pseudomonadota</taxon>
        <taxon>Betaproteobacteria</taxon>
        <taxon>Burkholderiales</taxon>
        <taxon>Burkholderiaceae</taxon>
        <taxon>Burkholderia</taxon>
        <taxon>Burkholderia cepacia complex</taxon>
    </lineage>
</organism>
<evidence type="ECO:0000313" key="2">
    <source>
        <dbReference type="Proteomes" id="UP000494330"/>
    </source>
</evidence>
<gene>
    <name evidence="1" type="ORF">BPA30113_04519</name>
</gene>
<reference evidence="1 2" key="1">
    <citation type="submission" date="2019-09" db="EMBL/GenBank/DDBJ databases">
        <authorList>
            <person name="Depoorter E."/>
        </authorList>
    </citation>
    <scope>NUCLEOTIDE SEQUENCE [LARGE SCALE GENOMIC DNA]</scope>
    <source>
        <strain evidence="1">LMG 30113</strain>
    </source>
</reference>
<dbReference type="EMBL" id="CABVQD010000017">
    <property type="protein sequence ID" value="VWB96771.1"/>
    <property type="molecule type" value="Genomic_DNA"/>
</dbReference>
<dbReference type="Proteomes" id="UP000494330">
    <property type="component" value="Unassembled WGS sequence"/>
</dbReference>
<proteinExistence type="predicted"/>
<protein>
    <submittedName>
        <fullName evidence="1">Uncharacterized protein</fullName>
    </submittedName>
</protein>
<dbReference type="RefSeq" id="WP_034197145.1">
    <property type="nucleotide sequence ID" value="NZ_CABVQD010000017.1"/>
</dbReference>
<accession>A0A6J5D5L6</accession>
<evidence type="ECO:0000313" key="1">
    <source>
        <dbReference type="EMBL" id="VWB96771.1"/>
    </source>
</evidence>
<dbReference type="AlphaFoldDB" id="A0A6J5D5L6"/>
<sequence>MSIDREEAWQEAWHDAAEALGLDAATDDGATLDLIWDEAEKLMQEWGIPLPESVKQGKAA</sequence>
<name>A0A6J5D5L6_9BURK</name>